<evidence type="ECO:0000313" key="4">
    <source>
        <dbReference type="Proteomes" id="UP000593571"/>
    </source>
</evidence>
<protein>
    <submittedName>
        <fullName evidence="3">Uncharacterized protein</fullName>
    </submittedName>
</protein>
<organism evidence="3 4">
    <name type="scientific">Rousettus aegyptiacus</name>
    <name type="common">Egyptian fruit bat</name>
    <name type="synonym">Pteropus aegyptiacus</name>
    <dbReference type="NCBI Taxonomy" id="9407"/>
    <lineage>
        <taxon>Eukaryota</taxon>
        <taxon>Metazoa</taxon>
        <taxon>Chordata</taxon>
        <taxon>Craniata</taxon>
        <taxon>Vertebrata</taxon>
        <taxon>Euteleostomi</taxon>
        <taxon>Mammalia</taxon>
        <taxon>Eutheria</taxon>
        <taxon>Laurasiatheria</taxon>
        <taxon>Chiroptera</taxon>
        <taxon>Yinpterochiroptera</taxon>
        <taxon>Pteropodoidea</taxon>
        <taxon>Pteropodidae</taxon>
        <taxon>Rousettinae</taxon>
        <taxon>Rousettus</taxon>
    </lineage>
</organism>
<gene>
    <name evidence="3" type="ORF">HJG63_010882</name>
</gene>
<dbReference type="EMBL" id="JACASE010000004">
    <property type="protein sequence ID" value="KAF6474712.1"/>
    <property type="molecule type" value="Genomic_DNA"/>
</dbReference>
<feature type="transmembrane region" description="Helical" evidence="2">
    <location>
        <begin position="115"/>
        <end position="132"/>
    </location>
</feature>
<dbReference type="AlphaFoldDB" id="A0A7J8HSM6"/>
<keyword evidence="4" id="KW-1185">Reference proteome</keyword>
<proteinExistence type="predicted"/>
<accession>A0A7J8HSM6</accession>
<evidence type="ECO:0000256" key="2">
    <source>
        <dbReference type="SAM" id="Phobius"/>
    </source>
</evidence>
<keyword evidence="2" id="KW-0812">Transmembrane</keyword>
<reference evidence="3 4" key="1">
    <citation type="journal article" date="2020" name="Nature">
        <title>Six reference-quality genomes reveal evolution of bat adaptations.</title>
        <authorList>
            <person name="Jebb D."/>
            <person name="Huang Z."/>
            <person name="Pippel M."/>
            <person name="Hughes G.M."/>
            <person name="Lavrichenko K."/>
            <person name="Devanna P."/>
            <person name="Winkler S."/>
            <person name="Jermiin L.S."/>
            <person name="Skirmuntt E.C."/>
            <person name="Katzourakis A."/>
            <person name="Burkitt-Gray L."/>
            <person name="Ray D.A."/>
            <person name="Sullivan K.A.M."/>
            <person name="Roscito J.G."/>
            <person name="Kirilenko B.M."/>
            <person name="Davalos L.M."/>
            <person name="Corthals A.P."/>
            <person name="Power M.L."/>
            <person name="Jones G."/>
            <person name="Ransome R.D."/>
            <person name="Dechmann D.K.N."/>
            <person name="Locatelli A.G."/>
            <person name="Puechmaille S.J."/>
            <person name="Fedrigo O."/>
            <person name="Jarvis E.D."/>
            <person name="Hiller M."/>
            <person name="Vernes S.C."/>
            <person name="Myers E.W."/>
            <person name="Teeling E.C."/>
        </authorList>
    </citation>
    <scope>NUCLEOTIDE SEQUENCE [LARGE SCALE GENOMIC DNA]</scope>
    <source>
        <strain evidence="3">MRouAeg1</strain>
        <tissue evidence="3">Muscle</tissue>
    </source>
</reference>
<evidence type="ECO:0000256" key="1">
    <source>
        <dbReference type="SAM" id="MobiDB-lite"/>
    </source>
</evidence>
<feature type="region of interest" description="Disordered" evidence="1">
    <location>
        <begin position="36"/>
        <end position="57"/>
    </location>
</feature>
<keyword evidence="2" id="KW-0472">Membrane</keyword>
<evidence type="ECO:0000313" key="3">
    <source>
        <dbReference type="EMBL" id="KAF6474712.1"/>
    </source>
</evidence>
<keyword evidence="2" id="KW-1133">Transmembrane helix</keyword>
<comment type="caution">
    <text evidence="3">The sequence shown here is derived from an EMBL/GenBank/DDBJ whole genome shotgun (WGS) entry which is preliminary data.</text>
</comment>
<name>A0A7J8HSM6_ROUAE</name>
<dbReference type="Proteomes" id="UP000593571">
    <property type="component" value="Unassembled WGS sequence"/>
</dbReference>
<sequence>MWSIRRGARTGPGAGGVTAIEAAKSLLFWKLPPAEGEEQNQTDQEVHRIPARRPAEANGRAGRLAVLWAGGEEGGQKASGWRPLSRGPEEESEWAVPMGAGHCFVAVTVLFSSRIYIYIFFRIICASLLILSI</sequence>